<feature type="compositionally biased region" description="Polar residues" evidence="8">
    <location>
        <begin position="523"/>
        <end position="534"/>
    </location>
</feature>
<dbReference type="PROSITE" id="PS50916">
    <property type="entry name" value="RABBD"/>
    <property type="match status" value="1"/>
</dbReference>
<feature type="region of interest" description="Disordered" evidence="8">
    <location>
        <begin position="775"/>
        <end position="807"/>
    </location>
</feature>
<feature type="compositionally biased region" description="Basic and acidic residues" evidence="8">
    <location>
        <begin position="647"/>
        <end position="657"/>
    </location>
</feature>
<feature type="region of interest" description="Disordered" evidence="8">
    <location>
        <begin position="46"/>
        <end position="72"/>
    </location>
</feature>
<dbReference type="PANTHER" id="PTHR12157:SF15">
    <property type="entry name" value="REGULATING SYNAPTIC MEMBRANE EXOCYTOSIS PROTEIN 2"/>
    <property type="match status" value="1"/>
</dbReference>
<keyword evidence="2" id="KW-0677">Repeat</keyword>
<dbReference type="InterPro" id="IPR036034">
    <property type="entry name" value="PDZ_sf"/>
</dbReference>
<organism evidence="13 14">
    <name type="scientific">Equus przewalskii</name>
    <name type="common">Przewalski's horse</name>
    <name type="synonym">Equus caballus przewalskii</name>
    <dbReference type="NCBI Taxonomy" id="9798"/>
    <lineage>
        <taxon>Eukaryota</taxon>
        <taxon>Metazoa</taxon>
        <taxon>Chordata</taxon>
        <taxon>Craniata</taxon>
        <taxon>Vertebrata</taxon>
        <taxon>Euteleostomi</taxon>
        <taxon>Mammalia</taxon>
        <taxon>Eutheria</taxon>
        <taxon>Laurasiatheria</taxon>
        <taxon>Perissodactyla</taxon>
        <taxon>Equidae</taxon>
        <taxon>Equus</taxon>
    </lineage>
</organism>
<dbReference type="SUPFAM" id="SSF50156">
    <property type="entry name" value="PDZ domain-like"/>
    <property type="match status" value="1"/>
</dbReference>
<dbReference type="CDD" id="cd04028">
    <property type="entry name" value="C2B_RIM1alpha"/>
    <property type="match status" value="1"/>
</dbReference>
<feature type="region of interest" description="Disordered" evidence="8">
    <location>
        <begin position="1119"/>
        <end position="1265"/>
    </location>
</feature>
<keyword evidence="13" id="KW-1185">Reference proteome</keyword>
<evidence type="ECO:0000256" key="6">
    <source>
        <dbReference type="ARBA" id="ARBA00034103"/>
    </source>
</evidence>
<dbReference type="Gene3D" id="3.30.40.10">
    <property type="entry name" value="Zinc/RING finger domain, C3HC4 (zinc finger)"/>
    <property type="match status" value="1"/>
</dbReference>
<gene>
    <name evidence="14" type="primary">RIMS2</name>
</gene>
<dbReference type="InterPro" id="IPR000008">
    <property type="entry name" value="C2_dom"/>
</dbReference>
<evidence type="ECO:0000256" key="7">
    <source>
        <dbReference type="PROSITE-ProRule" id="PRU00091"/>
    </source>
</evidence>
<evidence type="ECO:0000256" key="1">
    <source>
        <dbReference type="ARBA" id="ARBA00022723"/>
    </source>
</evidence>
<dbReference type="CDD" id="cd04031">
    <property type="entry name" value="C2A_RIM1alpha"/>
    <property type="match status" value="1"/>
</dbReference>
<feature type="compositionally biased region" description="Basic and acidic residues" evidence="8">
    <location>
        <begin position="395"/>
        <end position="414"/>
    </location>
</feature>
<dbReference type="InterPro" id="IPR011011">
    <property type="entry name" value="Znf_FYVE_PHD"/>
</dbReference>
<dbReference type="InterPro" id="IPR013083">
    <property type="entry name" value="Znf_RING/FYVE/PHD"/>
</dbReference>
<feature type="compositionally biased region" description="Acidic residues" evidence="8">
    <location>
        <begin position="571"/>
        <end position="581"/>
    </location>
</feature>
<proteinExistence type="predicted"/>
<feature type="compositionally biased region" description="Polar residues" evidence="8">
    <location>
        <begin position="251"/>
        <end position="269"/>
    </location>
</feature>
<feature type="domain" description="C2" evidence="9">
    <location>
        <begin position="1308"/>
        <end position="1426"/>
    </location>
</feature>
<evidence type="ECO:0000259" key="11">
    <source>
        <dbReference type="PROSITE" id="PS50178"/>
    </source>
</evidence>
<evidence type="ECO:0000256" key="5">
    <source>
        <dbReference type="ARBA" id="ARBA00023018"/>
    </source>
</evidence>
<evidence type="ECO:0000256" key="4">
    <source>
        <dbReference type="ARBA" id="ARBA00022833"/>
    </source>
</evidence>
<dbReference type="InterPro" id="IPR054386">
    <property type="entry name" value="RIM_Znf"/>
</dbReference>
<dbReference type="PROSITE" id="PS50178">
    <property type="entry name" value="ZF_FYVE"/>
    <property type="match status" value="1"/>
</dbReference>
<evidence type="ECO:0000259" key="10">
    <source>
        <dbReference type="PROSITE" id="PS50106"/>
    </source>
</evidence>
<evidence type="ECO:0000256" key="8">
    <source>
        <dbReference type="SAM" id="MobiDB-lite"/>
    </source>
</evidence>
<evidence type="ECO:0000259" key="9">
    <source>
        <dbReference type="PROSITE" id="PS50004"/>
    </source>
</evidence>
<name>A0ABM4QBN3_EQUPR</name>
<sequence length="1462" mass="166203">MSAPVGPRGRPAPTPVASQRPLQPEMPDLSHLTEEERKIILAVMDRQKKEEEKEQSVLKVKEEHKPQPTQWFPFSGITELVNNVLQPQQKQQNEKEAQTKLHQQFELYKEQVKKMGEESQQQQEQKGDAPTCGICHKTKFADGCGHNCSYCQTKFCARCGGRVSLRSNKEDKVVMWVCNLCRKQQEILTKSGAWFYNSGSNTPQQPDQKVLRGLRNEEAPQEKKAKLHEQAQFQGPSGDLSVPAVEKSRSHGLTRQDSIKNGSGVTHQIASDIASDRKRSPSVSRDQNRRYDQREEREEYSQYATSDSAMPRSPSDYADRRSQHEPQFYEESDNINYRDSNRRSHRHSKEYIADDEDVESRDEYERQRREEEYQARYRSDPNLARYPVKPQPYEEQMRIHAEVSRARHERRHSDVSLANAELEDSRISMLRLERPSRQRSISERRAALENQRSYSMERTREAQGPSSYPQRTTNHSPPTPRRSPIPIDRPDLRRTDSLRKQHHLDPSSAVRKTKREKMETMLRNDSLSSDQSESVRPPPPKPHKSKKGGKMRQVSLSSSEEELASTPEYTSCDDVEIESESVSEKGDSQKGKRKTREQAVLSDSNTRSEKQKKMMYFGGHSLEEDLEWSEPQIKDSGVDTCSSTTLNEEHSHSDKHPVTWQPSKDGDRLIGRILLNKRLKDGSVPRDSGAMLGLKVVGGKMTESGRLCAFITKVKKGSLADTVGHLRPGDEVLEWNGRPLQGATFEEVYNIILESKPEPQVELVVSRPIGDIPRIPDSTHAQLESSSSSFESQKMDRPSISVTSPMSPGMLRDVPQFLSGQLSSQSLSRRTTPFVPRVQIKLWFDKVGHQLIVTILGAKDLPSREDGRPRNPYVKIYFLPDRSDKNKRRTKTVKKTLEPKWNQTFIYSPVHRREFRERMLEITLWDQARVREEESEFLGEILIELETALLDDEPHWYKLQTHDVSSLPLPHPSPYMPRRQLHGESPTRRLQRSKRISDSEVSDYDCDDGIGVVSDYRHNGRDLQSSTLSVPEQVMSSNHCSLSGSPHRVDVIGRTRSWSPSVPPPQSRNVEQGLRGTRSATGHYNTISRMDRHRVMDDHYSPDRDSHFLTLPRSRYSQTIEHHHRDGRDCEAADRQPYHRSRSTEQRPLLERTTTRSRSTERPDTNLMRSMPSLMTGRSAPPSPALSRSHPSTGSVQTSPSSTPVAGRRGRQLPQLPPKGTLERKAGGKKLRSTVQRSTETGLAVEMRNWMTRQASRESTDGSMNSYSSEGNLIFPGVRLASDSQFSDFLDGLGPAQLVGRQTLATPAMGDIQVGMMDKKGQLEVEIIRARGLVVKPGSKTLPAPYVKVYLLDNGVCIAKKKTKVARKTLEPLYQQLLSFEESPQGKVLQIIVWGDYGRMDHKSFMGVAQILLDELELSNMVIGWFKLFPPSSLVDPTLAPLTRRASQSSLESSTGPSYSRS</sequence>
<feature type="compositionally biased region" description="Basic and acidic residues" evidence="8">
    <location>
        <begin position="216"/>
        <end position="229"/>
    </location>
</feature>
<feature type="region of interest" description="Disordered" evidence="8">
    <location>
        <begin position="636"/>
        <end position="663"/>
    </location>
</feature>
<protein>
    <submittedName>
        <fullName evidence="14">Regulating synaptic membrane exocytosis protein 2 isoform X12</fullName>
    </submittedName>
</protein>
<dbReference type="Pfam" id="PF22601">
    <property type="entry name" value="RIM2a_ZnF"/>
    <property type="match status" value="1"/>
</dbReference>
<dbReference type="InterPro" id="IPR017455">
    <property type="entry name" value="Znf_FYVE-rel"/>
</dbReference>
<feature type="region of interest" description="Disordered" evidence="8">
    <location>
        <begin position="1"/>
        <end position="34"/>
    </location>
</feature>
<dbReference type="CDD" id="cd06714">
    <property type="entry name" value="PDZ_RIM-like"/>
    <property type="match status" value="1"/>
</dbReference>
<evidence type="ECO:0000313" key="14">
    <source>
        <dbReference type="RefSeq" id="XP_070486855.1"/>
    </source>
</evidence>
<keyword evidence="5" id="KW-0770">Synapse</keyword>
<reference evidence="14" key="1">
    <citation type="submission" date="2025-08" db="UniProtKB">
        <authorList>
            <consortium name="RefSeq"/>
        </authorList>
    </citation>
    <scope>IDENTIFICATION</scope>
    <source>
        <tissue evidence="14">Blood</tissue>
    </source>
</reference>
<feature type="compositionally biased region" description="Polar residues" evidence="8">
    <location>
        <begin position="1193"/>
        <end position="1204"/>
    </location>
</feature>
<feature type="domain" description="RabBD" evidence="12">
    <location>
        <begin position="26"/>
        <end position="198"/>
    </location>
</feature>
<dbReference type="InterPro" id="IPR001478">
    <property type="entry name" value="PDZ"/>
</dbReference>
<comment type="subcellular location">
    <subcellularLocation>
        <location evidence="6">Synapse</location>
    </subcellularLocation>
</comment>
<keyword evidence="4" id="KW-0862">Zinc</keyword>
<feature type="compositionally biased region" description="Basic residues" evidence="8">
    <location>
        <begin position="541"/>
        <end position="550"/>
    </location>
</feature>
<dbReference type="RefSeq" id="XP_070486855.1">
    <property type="nucleotide sequence ID" value="XM_070630754.1"/>
</dbReference>
<keyword evidence="1" id="KW-0479">Metal-binding</keyword>
<dbReference type="SUPFAM" id="SSF57903">
    <property type="entry name" value="FYVE/PHD zinc finger"/>
    <property type="match status" value="1"/>
</dbReference>
<dbReference type="Pfam" id="PF00168">
    <property type="entry name" value="C2"/>
    <property type="match status" value="2"/>
</dbReference>
<feature type="compositionally biased region" description="Basic and acidic residues" evidence="8">
    <location>
        <begin position="1120"/>
        <end position="1164"/>
    </location>
</feature>
<dbReference type="Gene3D" id="2.60.40.150">
    <property type="entry name" value="C2 domain"/>
    <property type="match status" value="2"/>
</dbReference>
<dbReference type="PANTHER" id="PTHR12157">
    <property type="entry name" value="REGULATING SYNAPTIC MEMBRANE EXOCYTOSIS PROTEIN"/>
    <property type="match status" value="1"/>
</dbReference>
<feature type="domain" description="PDZ" evidence="10">
    <location>
        <begin position="681"/>
        <end position="767"/>
    </location>
</feature>
<feature type="region of interest" description="Disordered" evidence="8">
    <location>
        <begin position="216"/>
        <end position="611"/>
    </location>
</feature>
<dbReference type="InterPro" id="IPR010911">
    <property type="entry name" value="Rab_BD"/>
</dbReference>
<feature type="domain" description="FYVE-type" evidence="11">
    <location>
        <begin position="126"/>
        <end position="186"/>
    </location>
</feature>
<dbReference type="SUPFAM" id="SSF49562">
    <property type="entry name" value="C2 domain (Calcium/lipid-binding domain, CaLB)"/>
    <property type="match status" value="2"/>
</dbReference>
<evidence type="ECO:0000313" key="13">
    <source>
        <dbReference type="Proteomes" id="UP001652662"/>
    </source>
</evidence>
<feature type="region of interest" description="Disordered" evidence="8">
    <location>
        <begin position="968"/>
        <end position="1002"/>
    </location>
</feature>
<dbReference type="SMART" id="SM00228">
    <property type="entry name" value="PDZ"/>
    <property type="match status" value="1"/>
</dbReference>
<keyword evidence="3 7" id="KW-0863">Zinc-finger</keyword>
<dbReference type="InterPro" id="IPR039032">
    <property type="entry name" value="Rim-like"/>
</dbReference>
<evidence type="ECO:0000256" key="3">
    <source>
        <dbReference type="ARBA" id="ARBA00022771"/>
    </source>
</evidence>
<feature type="compositionally biased region" description="Basic and acidic residues" evidence="8">
    <location>
        <begin position="488"/>
        <end position="505"/>
    </location>
</feature>
<feature type="compositionally biased region" description="Basic and acidic residues" evidence="8">
    <location>
        <begin position="423"/>
        <end position="447"/>
    </location>
</feature>
<dbReference type="SMART" id="SM00239">
    <property type="entry name" value="C2"/>
    <property type="match status" value="2"/>
</dbReference>
<evidence type="ECO:0000259" key="12">
    <source>
        <dbReference type="PROSITE" id="PS50916"/>
    </source>
</evidence>
<accession>A0ABM4QBN3</accession>
<feature type="region of interest" description="Disordered" evidence="8">
    <location>
        <begin position="1055"/>
        <end position="1077"/>
    </location>
</feature>
<feature type="domain" description="C2" evidence="9">
    <location>
        <begin position="834"/>
        <end position="957"/>
    </location>
</feature>
<feature type="compositionally biased region" description="Polar residues" evidence="8">
    <location>
        <begin position="464"/>
        <end position="475"/>
    </location>
</feature>
<feature type="compositionally biased region" description="Basic and acidic residues" evidence="8">
    <location>
        <begin position="46"/>
        <end position="66"/>
    </location>
</feature>
<dbReference type="InterPro" id="IPR035892">
    <property type="entry name" value="C2_domain_sf"/>
</dbReference>
<dbReference type="GeneID" id="103552452"/>
<feature type="compositionally biased region" description="Basic and acidic residues" evidence="8">
    <location>
        <begin position="361"/>
        <end position="379"/>
    </location>
</feature>
<evidence type="ECO:0000256" key="2">
    <source>
        <dbReference type="ARBA" id="ARBA00022737"/>
    </source>
</evidence>
<dbReference type="PROSITE" id="PS50106">
    <property type="entry name" value="PDZ"/>
    <property type="match status" value="1"/>
</dbReference>
<dbReference type="Gene3D" id="2.30.42.10">
    <property type="match status" value="1"/>
</dbReference>
<feature type="compositionally biased region" description="Basic and acidic residues" evidence="8">
    <location>
        <begin position="286"/>
        <end position="300"/>
    </location>
</feature>
<dbReference type="Pfam" id="PF00595">
    <property type="entry name" value="PDZ"/>
    <property type="match status" value="1"/>
</dbReference>
<dbReference type="Proteomes" id="UP001652662">
    <property type="component" value="Chromosome 8"/>
</dbReference>
<dbReference type="PROSITE" id="PS50004">
    <property type="entry name" value="C2"/>
    <property type="match status" value="2"/>
</dbReference>